<keyword evidence="21" id="KW-1185">Reference proteome</keyword>
<evidence type="ECO:0000256" key="2">
    <source>
        <dbReference type="ARBA" id="ARBA00004651"/>
    </source>
</evidence>
<evidence type="ECO:0000256" key="13">
    <source>
        <dbReference type="ARBA" id="ARBA00023273"/>
    </source>
</evidence>
<comment type="caution">
    <text evidence="20">The sequence shown here is derived from an EMBL/GenBank/DDBJ whole genome shotgun (WGS) entry which is preliminary data.</text>
</comment>
<feature type="domain" description="Polycystin" evidence="19">
    <location>
        <begin position="66"/>
        <end position="240"/>
    </location>
</feature>
<gene>
    <name evidence="20" type="ORF">BDFB_006880</name>
</gene>
<keyword evidence="15" id="KW-0107">Calcium channel</keyword>
<proteinExistence type="inferred from homology"/>
<keyword evidence="15" id="KW-0479">Metal-binding</keyword>
<dbReference type="GO" id="GO:0005929">
    <property type="term" value="C:cilium"/>
    <property type="evidence" value="ECO:0007669"/>
    <property type="project" value="UniProtKB-SubCell"/>
</dbReference>
<dbReference type="Pfam" id="PF20519">
    <property type="entry name" value="Polycystin_dom"/>
    <property type="match status" value="1"/>
</dbReference>
<dbReference type="Proteomes" id="UP000292052">
    <property type="component" value="Unassembled WGS sequence"/>
</dbReference>
<reference evidence="20 21" key="1">
    <citation type="submission" date="2017-03" db="EMBL/GenBank/DDBJ databases">
        <title>Genome of the blue death feigning beetle - Asbolus verrucosus.</title>
        <authorList>
            <person name="Rider S.D."/>
        </authorList>
    </citation>
    <scope>NUCLEOTIDE SEQUENCE [LARGE SCALE GENOMIC DNA]</scope>
    <source>
        <strain evidence="20">Butters</strain>
        <tissue evidence="20">Head and leg muscle</tissue>
    </source>
</reference>
<feature type="transmembrane region" description="Helical" evidence="17">
    <location>
        <begin position="412"/>
        <end position="438"/>
    </location>
</feature>
<dbReference type="InterPro" id="IPR051223">
    <property type="entry name" value="Polycystin"/>
</dbReference>
<evidence type="ECO:0000256" key="6">
    <source>
        <dbReference type="ARBA" id="ARBA00022692"/>
    </source>
</evidence>
<dbReference type="STRING" id="1661398.A0A482W5X5"/>
<evidence type="ECO:0000256" key="16">
    <source>
        <dbReference type="PIRSR" id="PIRSR603915-2"/>
    </source>
</evidence>
<dbReference type="FunFam" id="1.10.287.70:FF:000055">
    <property type="entry name" value="Polycystic kidney disease 2-like 1"/>
    <property type="match status" value="1"/>
</dbReference>
<dbReference type="Gene3D" id="1.10.287.70">
    <property type="match status" value="1"/>
</dbReference>
<feature type="disulfide bond" evidence="16">
    <location>
        <begin position="131"/>
        <end position="144"/>
    </location>
</feature>
<dbReference type="GO" id="GO:0005509">
    <property type="term" value="F:calcium ion binding"/>
    <property type="evidence" value="ECO:0007669"/>
    <property type="project" value="InterPro"/>
</dbReference>
<evidence type="ECO:0000256" key="8">
    <source>
        <dbReference type="ARBA" id="ARBA00023054"/>
    </source>
</evidence>
<dbReference type="PRINTS" id="PR01433">
    <property type="entry name" value="POLYCYSTIN2"/>
</dbReference>
<dbReference type="AlphaFoldDB" id="A0A482W5X5"/>
<evidence type="ECO:0000256" key="9">
    <source>
        <dbReference type="ARBA" id="ARBA00023065"/>
    </source>
</evidence>
<keyword evidence="14 15" id="KW-0407">Ion channel</keyword>
<keyword evidence="15" id="KW-0109">Calcium transport</keyword>
<evidence type="ECO:0000313" key="21">
    <source>
        <dbReference type="Proteomes" id="UP000292052"/>
    </source>
</evidence>
<evidence type="ECO:0000256" key="7">
    <source>
        <dbReference type="ARBA" id="ARBA00022989"/>
    </source>
</evidence>
<evidence type="ECO:0000313" key="20">
    <source>
        <dbReference type="EMBL" id="RZC40117.1"/>
    </source>
</evidence>
<dbReference type="SUPFAM" id="SSF81324">
    <property type="entry name" value="Voltage-gated potassium channels"/>
    <property type="match status" value="1"/>
</dbReference>
<keyword evidence="11" id="KW-1015">Disulfide bond</keyword>
<dbReference type="GO" id="GO:0005262">
    <property type="term" value="F:calcium channel activity"/>
    <property type="evidence" value="ECO:0007669"/>
    <property type="project" value="UniProtKB-KW"/>
</dbReference>
<dbReference type="InterPro" id="IPR003915">
    <property type="entry name" value="PKD_2"/>
</dbReference>
<keyword evidence="9 15" id="KW-0406">Ion transport</keyword>
<evidence type="ECO:0000256" key="5">
    <source>
        <dbReference type="ARBA" id="ARBA00022475"/>
    </source>
</evidence>
<evidence type="ECO:0000259" key="18">
    <source>
        <dbReference type="Pfam" id="PF08016"/>
    </source>
</evidence>
<feature type="transmembrane region" description="Helical" evidence="17">
    <location>
        <begin position="288"/>
        <end position="306"/>
    </location>
</feature>
<keyword evidence="7 17" id="KW-1133">Transmembrane helix</keyword>
<protein>
    <submittedName>
        <fullName evidence="20">PKD channel and/or Ion trans domain containing protein</fullName>
    </submittedName>
</protein>
<sequence length="655" mass="76224">MDDKSHIRRLHEARCAFHYFQGSVTVHIFCGTLGRRNVTLFYLTQALKAQFIDREFNTENDVGISFMDIKSSADFWFYAENLLLDSFYWEDYYAENDFVKETPADDRKILYENLLLGVPRIRQVKIRNDSCDIHEYFKNLCLSCYDMYSEAEEDRAPFGPGKGTAWVYSSDEKTGSISFQGTISSYEGGGYYKNLGKTKAESAAIMKDLKENLWITRGTRVIFIDFSVYNANLNIFCICKYAPDVGVLYFSFHSICRLIFEFPPTGGIVPNHQLQALKLLKFFDEWDYVTFSFECAVYAIAGFFLIEEIRELMYFKLRFFLNFWTYVDLTIILMATANLLTSLIVFPSAEPTIEKIIQEPNEYGNLEFLASATIFYKNFAASLLFFSYIRLFKYLNFNKTMGQLNNTLKNCALDILGFSIMFFIIFFAFAELGYLLFGSQVEDFSTFGIAMFTLLRTILGDFDYQDIERANRVLAPIYFLSYIFFVFFVLLNMFLAIINDTYADVKTEIAIAPDEMSMTEFLKKELYDLLRKCGCNIKYEQKKAEFNSTVQQIRDALKNCGFTDLEIEMFFARYNIDPHAVVADYDVKKIIRELEMQSLVKESLDEDTAPVQVSDFITQQERLSQIELTIEVITAKVDNLIRKFQEFENLRKNRA</sequence>
<feature type="binding site" evidence="15">
    <location>
        <position position="577"/>
    </location>
    <ligand>
        <name>Ca(2+)</name>
        <dbReference type="ChEBI" id="CHEBI:29108"/>
        <label>2</label>
    </ligand>
</feature>
<keyword evidence="15" id="KW-0106">Calcium</keyword>
<evidence type="ECO:0000256" key="11">
    <source>
        <dbReference type="ARBA" id="ARBA00023157"/>
    </source>
</evidence>
<feature type="transmembrane region" description="Helical" evidence="17">
    <location>
        <begin position="326"/>
        <end position="348"/>
    </location>
</feature>
<evidence type="ECO:0000256" key="3">
    <source>
        <dbReference type="ARBA" id="ARBA00007200"/>
    </source>
</evidence>
<dbReference type="InterPro" id="IPR013122">
    <property type="entry name" value="PKD1_2_channel"/>
</dbReference>
<keyword evidence="10 17" id="KW-0472">Membrane</keyword>
<name>A0A482W5X5_ASBVE</name>
<dbReference type="EMBL" id="QDEB01028668">
    <property type="protein sequence ID" value="RZC40117.1"/>
    <property type="molecule type" value="Genomic_DNA"/>
</dbReference>
<keyword evidence="4" id="KW-0813">Transport</keyword>
<feature type="domain" description="Polycystin cation channel PKD1/PKD2" evidence="18">
    <location>
        <begin position="282"/>
        <end position="505"/>
    </location>
</feature>
<evidence type="ECO:0000256" key="17">
    <source>
        <dbReference type="SAM" id="Phobius"/>
    </source>
</evidence>
<keyword evidence="13" id="KW-0966">Cell projection</keyword>
<comment type="subcellular location">
    <subcellularLocation>
        <location evidence="2">Cell membrane</location>
        <topology evidence="2">Multi-pass membrane protein</topology>
    </subcellularLocation>
    <subcellularLocation>
        <location evidence="1">Cell projection</location>
        <location evidence="1">Cilium</location>
    </subcellularLocation>
</comment>
<dbReference type="GO" id="GO:0005886">
    <property type="term" value="C:plasma membrane"/>
    <property type="evidence" value="ECO:0007669"/>
    <property type="project" value="UniProtKB-SubCell"/>
</dbReference>
<accession>A0A482W5X5</accession>
<feature type="binding site" evidence="15">
    <location>
        <position position="586"/>
    </location>
    <ligand>
        <name>Ca(2+)</name>
        <dbReference type="ChEBI" id="CHEBI:29108"/>
        <label>2</label>
    </ligand>
</feature>
<keyword evidence="12" id="KW-0325">Glycoprotein</keyword>
<evidence type="ECO:0000256" key="1">
    <source>
        <dbReference type="ARBA" id="ARBA00004138"/>
    </source>
</evidence>
<keyword evidence="5" id="KW-1003">Cell membrane</keyword>
<keyword evidence="8" id="KW-0175">Coiled coil</keyword>
<dbReference type="InterPro" id="IPR046791">
    <property type="entry name" value="Polycystin_dom"/>
</dbReference>
<comment type="similarity">
    <text evidence="3">Belongs to the polycystin family.</text>
</comment>
<dbReference type="Pfam" id="PF08016">
    <property type="entry name" value="PKD_channel"/>
    <property type="match status" value="1"/>
</dbReference>
<evidence type="ECO:0000259" key="19">
    <source>
        <dbReference type="Pfam" id="PF20519"/>
    </source>
</evidence>
<evidence type="ECO:0000256" key="10">
    <source>
        <dbReference type="ARBA" id="ARBA00023136"/>
    </source>
</evidence>
<dbReference type="PANTHER" id="PTHR10877">
    <property type="entry name" value="POLYCYSTIN FAMILY MEMBER"/>
    <property type="match status" value="1"/>
</dbReference>
<evidence type="ECO:0000256" key="15">
    <source>
        <dbReference type="PIRSR" id="PIRSR603915-1"/>
    </source>
</evidence>
<dbReference type="PANTHER" id="PTHR10877:SF183">
    <property type="entry name" value="AT14535P-RELATED"/>
    <property type="match status" value="1"/>
</dbReference>
<evidence type="ECO:0000256" key="12">
    <source>
        <dbReference type="ARBA" id="ARBA00023180"/>
    </source>
</evidence>
<dbReference type="GO" id="GO:0050982">
    <property type="term" value="P:detection of mechanical stimulus"/>
    <property type="evidence" value="ECO:0007669"/>
    <property type="project" value="TreeGrafter"/>
</dbReference>
<dbReference type="OrthoDB" id="444119at2759"/>
<evidence type="ECO:0000256" key="14">
    <source>
        <dbReference type="ARBA" id="ARBA00023303"/>
    </source>
</evidence>
<keyword evidence="6 17" id="KW-0812">Transmembrane</keyword>
<evidence type="ECO:0000256" key="4">
    <source>
        <dbReference type="ARBA" id="ARBA00022448"/>
    </source>
</evidence>
<organism evidence="20 21">
    <name type="scientific">Asbolus verrucosus</name>
    <name type="common">Desert ironclad beetle</name>
    <dbReference type="NCBI Taxonomy" id="1661398"/>
    <lineage>
        <taxon>Eukaryota</taxon>
        <taxon>Metazoa</taxon>
        <taxon>Ecdysozoa</taxon>
        <taxon>Arthropoda</taxon>
        <taxon>Hexapoda</taxon>
        <taxon>Insecta</taxon>
        <taxon>Pterygota</taxon>
        <taxon>Neoptera</taxon>
        <taxon>Endopterygota</taxon>
        <taxon>Coleoptera</taxon>
        <taxon>Polyphaga</taxon>
        <taxon>Cucujiformia</taxon>
        <taxon>Tenebrionidae</taxon>
        <taxon>Pimeliinae</taxon>
        <taxon>Asbolus</taxon>
    </lineage>
</organism>
<feature type="transmembrane region" description="Helical" evidence="17">
    <location>
        <begin position="474"/>
        <end position="498"/>
    </location>
</feature>
<feature type="transmembrane region" description="Helical" evidence="17">
    <location>
        <begin position="368"/>
        <end position="391"/>
    </location>
</feature>